<keyword evidence="2" id="KW-1185">Reference proteome</keyword>
<evidence type="ECO:0008006" key="3">
    <source>
        <dbReference type="Google" id="ProtNLM"/>
    </source>
</evidence>
<dbReference type="AlphaFoldDB" id="A0A9W9KSA9"/>
<protein>
    <recommendedName>
        <fullName evidence="3">F-box domain-containing protein</fullName>
    </recommendedName>
</protein>
<comment type="caution">
    <text evidence="1">The sequence shown here is derived from an EMBL/GenBank/DDBJ whole genome shotgun (WGS) entry which is preliminary data.</text>
</comment>
<evidence type="ECO:0000313" key="1">
    <source>
        <dbReference type="EMBL" id="KAJ5116179.1"/>
    </source>
</evidence>
<proteinExistence type="predicted"/>
<dbReference type="Proteomes" id="UP001149165">
    <property type="component" value="Unassembled WGS sequence"/>
</dbReference>
<sequence>MLMLPEEILACILNSTMSYTTFCGHNVSFSESTIWALARTCHHLYRIAIPLIYRNLRLRFSQRILRPACSSGNLLRTLNADPSLATFCYDLGLVVFDACPARCEADFKKFEYFLPWFKNVKVLHLEANFDRNSRGASWRFIQRCAQRMPRLESLFLKGRNWAAPSIPDVLQQIQIPTLRELTVDGKSTSDLTLEMPKVSIPLYHFEYRKFIDKIVEF</sequence>
<evidence type="ECO:0000313" key="2">
    <source>
        <dbReference type="Proteomes" id="UP001149165"/>
    </source>
</evidence>
<reference evidence="1" key="1">
    <citation type="submission" date="2022-11" db="EMBL/GenBank/DDBJ databases">
        <authorList>
            <person name="Petersen C."/>
        </authorList>
    </citation>
    <scope>NUCLEOTIDE SEQUENCE</scope>
    <source>
        <strain evidence="1">IBT 30069</strain>
    </source>
</reference>
<accession>A0A9W9KSA9</accession>
<name>A0A9W9KSA9_9EURO</name>
<dbReference type="EMBL" id="JAPQKH010000001">
    <property type="protein sequence ID" value="KAJ5116179.1"/>
    <property type="molecule type" value="Genomic_DNA"/>
</dbReference>
<reference evidence="1" key="2">
    <citation type="journal article" date="2023" name="IMA Fungus">
        <title>Comparative genomic study of the Penicillium genus elucidates a diverse pangenome and 15 lateral gene transfer events.</title>
        <authorList>
            <person name="Petersen C."/>
            <person name="Sorensen T."/>
            <person name="Nielsen M.R."/>
            <person name="Sondergaard T.E."/>
            <person name="Sorensen J.L."/>
            <person name="Fitzpatrick D.A."/>
            <person name="Frisvad J.C."/>
            <person name="Nielsen K.L."/>
        </authorList>
    </citation>
    <scope>NUCLEOTIDE SEQUENCE</scope>
    <source>
        <strain evidence="1">IBT 30069</strain>
    </source>
</reference>
<organism evidence="1 2">
    <name type="scientific">Penicillium angulare</name>
    <dbReference type="NCBI Taxonomy" id="116970"/>
    <lineage>
        <taxon>Eukaryota</taxon>
        <taxon>Fungi</taxon>
        <taxon>Dikarya</taxon>
        <taxon>Ascomycota</taxon>
        <taxon>Pezizomycotina</taxon>
        <taxon>Eurotiomycetes</taxon>
        <taxon>Eurotiomycetidae</taxon>
        <taxon>Eurotiales</taxon>
        <taxon>Aspergillaceae</taxon>
        <taxon>Penicillium</taxon>
    </lineage>
</organism>
<gene>
    <name evidence="1" type="ORF">N7456_000527</name>
</gene>